<evidence type="ECO:0000313" key="3">
    <source>
        <dbReference type="Proteomes" id="UP000577386"/>
    </source>
</evidence>
<dbReference type="AlphaFoldDB" id="A0A7W3NTJ0"/>
<dbReference type="RefSeq" id="WP_182776872.1">
    <property type="nucleotide sequence ID" value="NZ_BAAAHW010000046.1"/>
</dbReference>
<proteinExistence type="predicted"/>
<keyword evidence="3" id="KW-1185">Reference proteome</keyword>
<reference evidence="2 3" key="1">
    <citation type="submission" date="2020-08" db="EMBL/GenBank/DDBJ databases">
        <title>Sequencing the genomes of 1000 actinobacteria strains.</title>
        <authorList>
            <person name="Klenk H.-P."/>
        </authorList>
    </citation>
    <scope>NUCLEOTIDE SEQUENCE [LARGE SCALE GENOMIC DNA]</scope>
    <source>
        <strain evidence="2 3">DSM 41827</strain>
    </source>
</reference>
<name>A0A7W3NTJ0_STRMR</name>
<protein>
    <submittedName>
        <fullName evidence="2">Uncharacterized protein</fullName>
    </submittedName>
</protein>
<feature type="region of interest" description="Disordered" evidence="1">
    <location>
        <begin position="1"/>
        <end position="32"/>
    </location>
</feature>
<dbReference type="EMBL" id="JACJIJ010000002">
    <property type="protein sequence ID" value="MBA9056392.1"/>
    <property type="molecule type" value="Genomic_DNA"/>
</dbReference>
<gene>
    <name evidence="2" type="ORF">HDA42_005570</name>
</gene>
<dbReference type="GeneID" id="93976859"/>
<organism evidence="2 3">
    <name type="scientific">Streptomyces murinus</name>
    <dbReference type="NCBI Taxonomy" id="33900"/>
    <lineage>
        <taxon>Bacteria</taxon>
        <taxon>Bacillati</taxon>
        <taxon>Actinomycetota</taxon>
        <taxon>Actinomycetes</taxon>
        <taxon>Kitasatosporales</taxon>
        <taxon>Streptomycetaceae</taxon>
        <taxon>Streptomyces</taxon>
    </lineage>
</organism>
<evidence type="ECO:0000256" key="1">
    <source>
        <dbReference type="SAM" id="MobiDB-lite"/>
    </source>
</evidence>
<comment type="caution">
    <text evidence="2">The sequence shown here is derived from an EMBL/GenBank/DDBJ whole genome shotgun (WGS) entry which is preliminary data.</text>
</comment>
<evidence type="ECO:0000313" key="2">
    <source>
        <dbReference type="EMBL" id="MBA9056392.1"/>
    </source>
</evidence>
<sequence>MAGTDKFDRFSSGNNGADLFGRTGSSSAQDSAGDLRDFTSGWECYISKADDTTDPPLINVKFTAQSFTLKEEKSPQKGEAKEVYYPIGTYARTAGRSSADIFFACPTRTTGKGGESTPYVEGELTAGSYRVSLKTTARDPMVILNPIARGVAKQLGCLSQANLPAGVPRV</sequence>
<accession>A0A7W3NTJ0</accession>
<dbReference type="Proteomes" id="UP000577386">
    <property type="component" value="Unassembled WGS sequence"/>
</dbReference>